<sequence>MVPRLGQYMQLGRVHASQISMLKHCKLANPGPEVFLTIGSVNRWLWSWSPNHLQDLPLANCTEAELLQRHPPVALVDGAGQPLGPGQLLEIFTGLTSPPPAFDLRIAEQEAAALCGALSDWLAGGQSWRQCKAQVLAAYPVERSQRRQQFEAVLSGQKDYTATELEAELDDLHRTACAMAEGKTPWAKVPGTIDQFLNQLRHLGGGPAADGDGGVSSC</sequence>
<proteinExistence type="predicted"/>
<gene>
    <name evidence="1" type="ORF">TH68_03585</name>
</gene>
<reference evidence="1 2" key="1">
    <citation type="submission" date="2015-01" db="EMBL/GenBank/DDBJ databases">
        <title>Lifestyle Evolution in Cyanobacterial Symbionts of Sponges.</title>
        <authorList>
            <person name="Burgsdorf I."/>
            <person name="Slaby B.M."/>
            <person name="Handley K.M."/>
            <person name="Haber M."/>
            <person name="Blom J."/>
            <person name="Marshall C.W."/>
            <person name="Gilbert J.A."/>
            <person name="Hentschel U."/>
            <person name="Steindler L."/>
        </authorList>
    </citation>
    <scope>NUCLEOTIDE SEQUENCE [LARGE SCALE GENOMIC DNA]</scope>
    <source>
        <strain evidence="1">142</strain>
    </source>
</reference>
<comment type="caution">
    <text evidence="1">The sequence shown here is derived from an EMBL/GenBank/DDBJ whole genome shotgun (WGS) entry which is preliminary data.</text>
</comment>
<evidence type="ECO:0000313" key="1">
    <source>
        <dbReference type="EMBL" id="KKZ14863.1"/>
    </source>
</evidence>
<dbReference type="Proteomes" id="UP000035054">
    <property type="component" value="Unassembled WGS sequence"/>
</dbReference>
<dbReference type="EMBL" id="JXUO01000116">
    <property type="protein sequence ID" value="KKZ14863.1"/>
    <property type="molecule type" value="Genomic_DNA"/>
</dbReference>
<name>A0A6N3X931_9SYNE</name>
<evidence type="ECO:0000313" key="2">
    <source>
        <dbReference type="Proteomes" id="UP000035054"/>
    </source>
</evidence>
<accession>A0A6N3X931</accession>
<protein>
    <submittedName>
        <fullName evidence="1">Uncharacterized protein</fullName>
    </submittedName>
</protein>
<dbReference type="AlphaFoldDB" id="A0A6N3X931"/>
<organism evidence="1 2">
    <name type="scientific">Candidatus Synechococcus spongiarum 142</name>
    <dbReference type="NCBI Taxonomy" id="1608213"/>
    <lineage>
        <taxon>Bacteria</taxon>
        <taxon>Bacillati</taxon>
        <taxon>Cyanobacteriota</taxon>
        <taxon>Cyanophyceae</taxon>
        <taxon>Synechococcales</taxon>
        <taxon>Synechococcaceae</taxon>
        <taxon>Synechococcus</taxon>
    </lineage>
</organism>